<gene>
    <name evidence="4" type="ORF">TSAR_012836</name>
</gene>
<dbReference type="Pfam" id="PF22486">
    <property type="entry name" value="MATH_2"/>
    <property type="match status" value="1"/>
</dbReference>
<dbReference type="InterPro" id="IPR000210">
    <property type="entry name" value="BTB/POZ_dom"/>
</dbReference>
<dbReference type="PROSITE" id="PS50144">
    <property type="entry name" value="MATH"/>
    <property type="match status" value="1"/>
</dbReference>
<dbReference type="Proteomes" id="UP000215335">
    <property type="component" value="Unassembled WGS sequence"/>
</dbReference>
<dbReference type="Gene3D" id="1.25.40.420">
    <property type="match status" value="1"/>
</dbReference>
<evidence type="ECO:0008006" key="6">
    <source>
        <dbReference type="Google" id="ProtNLM"/>
    </source>
</evidence>
<name>A0A232EWW7_9HYME</name>
<feature type="transmembrane region" description="Helical" evidence="1">
    <location>
        <begin position="93"/>
        <end position="112"/>
    </location>
</feature>
<evidence type="ECO:0000256" key="1">
    <source>
        <dbReference type="SAM" id="Phobius"/>
    </source>
</evidence>
<evidence type="ECO:0000259" key="2">
    <source>
        <dbReference type="PROSITE" id="PS50097"/>
    </source>
</evidence>
<dbReference type="Gene3D" id="3.30.710.10">
    <property type="entry name" value="Potassium Channel Kv1.1, Chain A"/>
    <property type="match status" value="1"/>
</dbReference>
<dbReference type="AlphaFoldDB" id="A0A232EWW7"/>
<comment type="caution">
    <text evidence="4">The sequence shown here is derived from an EMBL/GenBank/DDBJ whole genome shotgun (WGS) entry which is preliminary data.</text>
</comment>
<dbReference type="GO" id="GO:0030163">
    <property type="term" value="P:protein catabolic process"/>
    <property type="evidence" value="ECO:0007669"/>
    <property type="project" value="UniProtKB-ARBA"/>
</dbReference>
<feature type="domain" description="MATH" evidence="3">
    <location>
        <begin position="131"/>
        <end position="259"/>
    </location>
</feature>
<dbReference type="InterPro" id="IPR002083">
    <property type="entry name" value="MATH/TRAF_dom"/>
</dbReference>
<evidence type="ECO:0000259" key="3">
    <source>
        <dbReference type="PROSITE" id="PS50144"/>
    </source>
</evidence>
<keyword evidence="1" id="KW-0812">Transmembrane</keyword>
<dbReference type="STRING" id="543379.A0A232EWW7"/>
<accession>A0A232EWW7</accession>
<protein>
    <recommendedName>
        <fullName evidence="6">BTB domain-containing protein</fullName>
    </recommendedName>
</protein>
<dbReference type="CDD" id="cd14733">
    <property type="entry name" value="BACK"/>
    <property type="match status" value="1"/>
</dbReference>
<keyword evidence="1" id="KW-1133">Transmembrane helix</keyword>
<dbReference type="Gene3D" id="2.60.210.10">
    <property type="entry name" value="Apoptosis, Tumor Necrosis Factor Receptor Associated Protein 2, Chain A"/>
    <property type="match status" value="1"/>
</dbReference>
<proteinExistence type="predicted"/>
<dbReference type="InterPro" id="IPR011333">
    <property type="entry name" value="SKP1/BTB/POZ_sf"/>
</dbReference>
<keyword evidence="1" id="KW-0472">Membrane</keyword>
<dbReference type="PROSITE" id="PS50097">
    <property type="entry name" value="BTB"/>
    <property type="match status" value="1"/>
</dbReference>
<evidence type="ECO:0000313" key="4">
    <source>
        <dbReference type="EMBL" id="OXU22844.1"/>
    </source>
</evidence>
<dbReference type="EMBL" id="NNAY01001814">
    <property type="protein sequence ID" value="OXU22844.1"/>
    <property type="molecule type" value="Genomic_DNA"/>
</dbReference>
<evidence type="ECO:0000313" key="5">
    <source>
        <dbReference type="Proteomes" id="UP000215335"/>
    </source>
</evidence>
<dbReference type="Pfam" id="PF00651">
    <property type="entry name" value="BTB"/>
    <property type="match status" value="1"/>
</dbReference>
<dbReference type="SMART" id="SM00225">
    <property type="entry name" value="BTB"/>
    <property type="match status" value="1"/>
</dbReference>
<dbReference type="InterPro" id="IPR008974">
    <property type="entry name" value="TRAF-like"/>
</dbReference>
<organism evidence="4 5">
    <name type="scientific">Trichomalopsis sarcophagae</name>
    <dbReference type="NCBI Taxonomy" id="543379"/>
    <lineage>
        <taxon>Eukaryota</taxon>
        <taxon>Metazoa</taxon>
        <taxon>Ecdysozoa</taxon>
        <taxon>Arthropoda</taxon>
        <taxon>Hexapoda</taxon>
        <taxon>Insecta</taxon>
        <taxon>Pterygota</taxon>
        <taxon>Neoptera</taxon>
        <taxon>Endopterygota</taxon>
        <taxon>Hymenoptera</taxon>
        <taxon>Apocrita</taxon>
        <taxon>Proctotrupomorpha</taxon>
        <taxon>Chalcidoidea</taxon>
        <taxon>Pteromalidae</taxon>
        <taxon>Pteromalinae</taxon>
        <taxon>Trichomalopsis</taxon>
    </lineage>
</organism>
<dbReference type="SUPFAM" id="SSF49599">
    <property type="entry name" value="TRAF domain-like"/>
    <property type="match status" value="1"/>
</dbReference>
<dbReference type="PANTHER" id="PTHR24413">
    <property type="entry name" value="SPECKLE-TYPE POZ PROTEIN"/>
    <property type="match status" value="1"/>
</dbReference>
<feature type="domain" description="BTB" evidence="2">
    <location>
        <begin position="299"/>
        <end position="364"/>
    </location>
</feature>
<reference evidence="4 5" key="1">
    <citation type="journal article" date="2017" name="Curr. Biol.">
        <title>The Evolution of Venom by Co-option of Single-Copy Genes.</title>
        <authorList>
            <person name="Martinson E.O."/>
            <person name="Mrinalini"/>
            <person name="Kelkar Y.D."/>
            <person name="Chang C.H."/>
            <person name="Werren J.H."/>
        </authorList>
    </citation>
    <scope>NUCLEOTIDE SEQUENCE [LARGE SCALE GENOMIC DNA]</scope>
    <source>
        <strain evidence="4 5">Alberta</strain>
        <tissue evidence="4">Whole body</tissue>
    </source>
</reference>
<keyword evidence="5" id="KW-1185">Reference proteome</keyword>
<sequence length="456" mass="51198">MLLLFCKGNGAVIRCAKSFRVRLEGKRMCKGLSFLEERARYLAITMLDLFANENTSVSHSQAPAASISSWNKSILLFFAKYTMDRKKCCKSHGSALLCLLFFVVLIPGLTLAKISSSEIDQWSVTQIDIVKFNYLWTLKNFSLYTEEEGENLKSPLFSASMQNDRHSWSVLLYPRGYSNSNQLSVFVQYASGDAPTLKADYKISILNSSYEEVATVKGSKLFNRVGEAYGSRTMIRRSYVLNAANGVLPNDELAIYVEVAVYLGKSDMNGDCDFISHRNKSEERFSDHLKQFLMNPKLSDVKLEAIGGQLYPAHSIVLASRSSVFEQLIFANDVANKVIQTNITPDLMPEFLRFLYTGRVEKFDENAEALLSISHAYGLSDLKQLTEKRICHTINLGNSISIALLAEKYGADDLKRKALNFISAHVAEYLSSADFQNLEKNHPELLIELLSAIVNK</sequence>
<dbReference type="SUPFAM" id="SSF54695">
    <property type="entry name" value="POZ domain"/>
    <property type="match status" value="1"/>
</dbReference>